<feature type="domain" description="HD/PDEase" evidence="7">
    <location>
        <begin position="16"/>
        <end position="147"/>
    </location>
</feature>
<evidence type="ECO:0000256" key="1">
    <source>
        <dbReference type="ARBA" id="ARBA00012506"/>
    </source>
</evidence>
<organism evidence="8 9">
    <name type="scientific">Lactococcus fujiensis JCM 16395</name>
    <dbReference type="NCBI Taxonomy" id="1291764"/>
    <lineage>
        <taxon>Bacteria</taxon>
        <taxon>Bacillati</taxon>
        <taxon>Bacillota</taxon>
        <taxon>Bacilli</taxon>
        <taxon>Lactobacillales</taxon>
        <taxon>Streptococcaceae</taxon>
        <taxon>Lactococcus</taxon>
    </lineage>
</organism>
<proteinExistence type="predicted"/>
<dbReference type="PANTHER" id="PTHR35795:SF1">
    <property type="entry name" value="BIS(5'-NUCLEOSYL)-TETRAPHOSPHATASE, SYMMETRICAL"/>
    <property type="match status" value="1"/>
</dbReference>
<evidence type="ECO:0000259" key="7">
    <source>
        <dbReference type="SMART" id="SM00471"/>
    </source>
</evidence>
<name>A0A2A5RL03_9LACT</name>
<dbReference type="InterPro" id="IPR051094">
    <property type="entry name" value="Diverse_Catalytic_Enzymes"/>
</dbReference>
<dbReference type="Gene3D" id="1.10.3210.10">
    <property type="entry name" value="Hypothetical protein af1432"/>
    <property type="match status" value="1"/>
</dbReference>
<dbReference type="EMBL" id="JXJU01000006">
    <property type="protein sequence ID" value="PCR99881.1"/>
    <property type="molecule type" value="Genomic_DNA"/>
</dbReference>
<dbReference type="PANTHER" id="PTHR35795">
    <property type="entry name" value="SLR1885 PROTEIN"/>
    <property type="match status" value="1"/>
</dbReference>
<evidence type="ECO:0000256" key="2">
    <source>
        <dbReference type="ARBA" id="ARBA00022723"/>
    </source>
</evidence>
<dbReference type="InterPro" id="IPR003607">
    <property type="entry name" value="HD/PDEase_dom"/>
</dbReference>
<comment type="caution">
    <text evidence="8">The sequence shown here is derived from an EMBL/GenBank/DDBJ whole genome shotgun (WGS) entry which is preliminary data.</text>
</comment>
<dbReference type="GO" id="GO:0000166">
    <property type="term" value="F:nucleotide binding"/>
    <property type="evidence" value="ECO:0007669"/>
    <property type="project" value="UniProtKB-KW"/>
</dbReference>
<keyword evidence="9" id="KW-1185">Reference proteome</keyword>
<keyword evidence="2" id="KW-0479">Metal-binding</keyword>
<dbReference type="Proteomes" id="UP000218181">
    <property type="component" value="Unassembled WGS sequence"/>
</dbReference>
<accession>A0A2A5RL03</accession>
<dbReference type="GO" id="GO:0008803">
    <property type="term" value="F:bis(5'-nucleosyl)-tetraphosphatase (symmetrical) activity"/>
    <property type="evidence" value="ECO:0007669"/>
    <property type="project" value="UniProtKB-EC"/>
</dbReference>
<dbReference type="Pfam" id="PF01966">
    <property type="entry name" value="HD"/>
    <property type="match status" value="1"/>
</dbReference>
<dbReference type="EC" id="3.6.1.41" evidence="1"/>
<dbReference type="AlphaFoldDB" id="A0A2A5RL03"/>
<dbReference type="SMART" id="SM00471">
    <property type="entry name" value="HDc"/>
    <property type="match status" value="1"/>
</dbReference>
<evidence type="ECO:0000313" key="8">
    <source>
        <dbReference type="EMBL" id="PCR99881.1"/>
    </source>
</evidence>
<reference evidence="8 9" key="1">
    <citation type="submission" date="2014-12" db="EMBL/GenBank/DDBJ databases">
        <title>Draft genome sequences of 10 type strains of Lactococcus.</title>
        <authorList>
            <person name="Sun Z."/>
            <person name="Zhong Z."/>
            <person name="Liu W."/>
            <person name="Zhang W."/>
            <person name="Zhang H."/>
        </authorList>
    </citation>
    <scope>NUCLEOTIDE SEQUENCE [LARGE SCALE GENOMIC DNA]</scope>
    <source>
        <strain evidence="8 9">JCM 16395</strain>
    </source>
</reference>
<dbReference type="STRING" id="1291764.GCA_001311235_01955"/>
<evidence type="ECO:0000256" key="3">
    <source>
        <dbReference type="ARBA" id="ARBA00022741"/>
    </source>
</evidence>
<keyword evidence="4" id="KW-0378">Hydrolase</keyword>
<dbReference type="CDD" id="cd00077">
    <property type="entry name" value="HDc"/>
    <property type="match status" value="1"/>
</dbReference>
<keyword evidence="3" id="KW-0547">Nucleotide-binding</keyword>
<dbReference type="NCBIfam" id="TIGR00488">
    <property type="entry name" value="bis(5'-nucleosyl)-tetraphosphatase (symmetrical) YqeK"/>
    <property type="match status" value="1"/>
</dbReference>
<dbReference type="GO" id="GO:0046872">
    <property type="term" value="F:metal ion binding"/>
    <property type="evidence" value="ECO:0007669"/>
    <property type="project" value="UniProtKB-KW"/>
</dbReference>
<dbReference type="SUPFAM" id="SSF109604">
    <property type="entry name" value="HD-domain/PDEase-like"/>
    <property type="match status" value="1"/>
</dbReference>
<evidence type="ECO:0000256" key="5">
    <source>
        <dbReference type="ARBA" id="ARBA00023004"/>
    </source>
</evidence>
<sequence length="197" mass="22757">MNINREEILQKLRLQVKASRFKHCLGVEKAAQELAERFGYERPEVAALAGLLHDYAKEQDQSEYFRLIDQYGLDSELKKWNSSVWHGYVGWLKVKEDFPEIAEEYPEILRAIEIHTVGSGLMTMLDKIVYVADYIEENRDFDGVEKARKIANQSLDAAVAYETAHTVEFLAHKQVPIFPQTIETYNAYISALEDIKK</sequence>
<dbReference type="RefSeq" id="WP_054639526.1">
    <property type="nucleotide sequence ID" value="NZ_BBAL01000006.1"/>
</dbReference>
<keyword evidence="5" id="KW-0408">Iron</keyword>
<protein>
    <recommendedName>
        <fullName evidence="1">bis(5'-nucleosyl)-tetraphosphatase (symmetrical)</fullName>
        <ecNumber evidence="1">3.6.1.41</ecNumber>
    </recommendedName>
</protein>
<evidence type="ECO:0000256" key="4">
    <source>
        <dbReference type="ARBA" id="ARBA00022801"/>
    </source>
</evidence>
<evidence type="ECO:0000313" key="9">
    <source>
        <dbReference type="Proteomes" id="UP000218181"/>
    </source>
</evidence>
<gene>
    <name evidence="8" type="ORF">RT41_GL001687</name>
</gene>
<comment type="catalytic activity">
    <reaction evidence="6">
        <text>P(1),P(4)-bis(5'-adenosyl) tetraphosphate + H2O = 2 ADP + 2 H(+)</text>
        <dbReference type="Rhea" id="RHEA:24252"/>
        <dbReference type="ChEBI" id="CHEBI:15377"/>
        <dbReference type="ChEBI" id="CHEBI:15378"/>
        <dbReference type="ChEBI" id="CHEBI:58141"/>
        <dbReference type="ChEBI" id="CHEBI:456216"/>
        <dbReference type="EC" id="3.6.1.41"/>
    </reaction>
</comment>
<dbReference type="InterPro" id="IPR006674">
    <property type="entry name" value="HD_domain"/>
</dbReference>
<evidence type="ECO:0000256" key="6">
    <source>
        <dbReference type="ARBA" id="ARBA00049417"/>
    </source>
</evidence>
<dbReference type="InterPro" id="IPR005249">
    <property type="entry name" value="YqeK"/>
</dbReference>